<evidence type="ECO:0000256" key="2">
    <source>
        <dbReference type="SAM" id="SignalP"/>
    </source>
</evidence>
<feature type="chain" id="PRO_5030814330" description="Lreu-0056-like domain-containing protein" evidence="2">
    <location>
        <begin position="19"/>
        <end position="229"/>
    </location>
</feature>
<feature type="compositionally biased region" description="Low complexity" evidence="1">
    <location>
        <begin position="52"/>
        <end position="64"/>
    </location>
</feature>
<feature type="region of interest" description="Disordered" evidence="1">
    <location>
        <begin position="21"/>
        <end position="64"/>
    </location>
</feature>
<feature type="compositionally biased region" description="Acidic residues" evidence="1">
    <location>
        <begin position="190"/>
        <end position="229"/>
    </location>
</feature>
<comment type="caution">
    <text evidence="4">The sequence shown here is derived from an EMBL/GenBank/DDBJ whole genome shotgun (WGS) entry which is preliminary data.</text>
</comment>
<name>A0A7W3YNX4_9LACO</name>
<evidence type="ECO:0000313" key="4">
    <source>
        <dbReference type="EMBL" id="MBB1098160.1"/>
    </source>
</evidence>
<dbReference type="Gene3D" id="3.30.1460.60">
    <property type="match status" value="1"/>
</dbReference>
<accession>A0A7W3YNX4</accession>
<feature type="domain" description="Lreu-0056-like" evidence="3">
    <location>
        <begin position="74"/>
        <end position="174"/>
    </location>
</feature>
<evidence type="ECO:0000313" key="5">
    <source>
        <dbReference type="Proteomes" id="UP000517106"/>
    </source>
</evidence>
<gene>
    <name evidence="4" type="ORF">H5S09_09445</name>
</gene>
<dbReference type="RefSeq" id="WP_182596872.1">
    <property type="nucleotide sequence ID" value="NZ_JACIVA010000055.1"/>
</dbReference>
<dbReference type="AlphaFoldDB" id="A0A7W3YNX4"/>
<organism evidence="4 5">
    <name type="scientific">Limosilactobacillus rudii</name>
    <dbReference type="NCBI Taxonomy" id="2759755"/>
    <lineage>
        <taxon>Bacteria</taxon>
        <taxon>Bacillati</taxon>
        <taxon>Bacillota</taxon>
        <taxon>Bacilli</taxon>
        <taxon>Lactobacillales</taxon>
        <taxon>Lactobacillaceae</taxon>
        <taxon>Limosilactobacillus</taxon>
    </lineage>
</organism>
<keyword evidence="2" id="KW-0732">Signal</keyword>
<sequence length="229" mass="23866">MKKIIAISMTLLAGISLAACSNDSSDGKVDSSTSSAKKTSQPQQSPVRQKNSSSASSSEKTTSLSDPKIIGVLAYQEVFGSAPSPSDELSFGTNTSNSNGNNGQYLVSSGSTVGTFSFSINGDQVTIYKMDHSGGASDAEASYTSSTVSLQELINKYYKTDSQKSNAQAVAQSFKGGNSSSDNSDQSNSGDDDNDSSSDQNDDDDDDSNSADQPSDDQNVDTNNDVDDD</sequence>
<proteinExistence type="predicted"/>
<protein>
    <recommendedName>
        <fullName evidence="3">Lreu-0056-like domain-containing protein</fullName>
    </recommendedName>
</protein>
<dbReference type="Pfam" id="PF22125">
    <property type="entry name" value="Lreu_0056_like"/>
    <property type="match status" value="1"/>
</dbReference>
<feature type="signal peptide" evidence="2">
    <location>
        <begin position="1"/>
        <end position="18"/>
    </location>
</feature>
<evidence type="ECO:0000256" key="1">
    <source>
        <dbReference type="SAM" id="MobiDB-lite"/>
    </source>
</evidence>
<feature type="compositionally biased region" description="Polar residues" evidence="1">
    <location>
        <begin position="168"/>
        <end position="177"/>
    </location>
</feature>
<evidence type="ECO:0000259" key="3">
    <source>
        <dbReference type="Pfam" id="PF22125"/>
    </source>
</evidence>
<feature type="compositionally biased region" description="Low complexity" evidence="1">
    <location>
        <begin position="178"/>
        <end position="189"/>
    </location>
</feature>
<keyword evidence="5" id="KW-1185">Reference proteome</keyword>
<dbReference type="PROSITE" id="PS51257">
    <property type="entry name" value="PROKAR_LIPOPROTEIN"/>
    <property type="match status" value="1"/>
</dbReference>
<dbReference type="Proteomes" id="UP000517106">
    <property type="component" value="Unassembled WGS sequence"/>
</dbReference>
<reference evidence="4 5" key="1">
    <citation type="submission" date="2020-07" db="EMBL/GenBank/DDBJ databases">
        <title>Description of Limosilactobacillus balticus sp. nov., Limosilactobacillus agrestis sp. nov., Limosilactobacillus albertensis sp. nov., Limosilactobacillus rudii sp. nov., Limosilactobacillus fastidiosus sp. nov., five novel Limosilactobacillus species isolated from the vertebrate gastrointestinal tract, and proposal of 6 subspecies of Limosilactobacillus reuteri adapted to the gastrointestinal tract of specific vertebrate hosts.</title>
        <authorList>
            <person name="Li F."/>
            <person name="Cheng C."/>
            <person name="Zheng J."/>
            <person name="Quevedo R.M."/>
            <person name="Li J."/>
            <person name="Roos S."/>
            <person name="Gaenzle M.G."/>
            <person name="Walter J."/>
        </authorList>
    </citation>
    <scope>NUCLEOTIDE SEQUENCE [LARGE SCALE GENOMIC DNA]</scope>
    <source>
        <strain evidence="4 5">STM2_1</strain>
    </source>
</reference>
<dbReference type="InterPro" id="IPR054365">
    <property type="entry name" value="Lreu_0056-like"/>
</dbReference>
<feature type="region of interest" description="Disordered" evidence="1">
    <location>
        <begin position="168"/>
        <end position="229"/>
    </location>
</feature>
<dbReference type="EMBL" id="JACIVA010000055">
    <property type="protein sequence ID" value="MBB1098160.1"/>
    <property type="molecule type" value="Genomic_DNA"/>
</dbReference>
<feature type="compositionally biased region" description="Polar residues" evidence="1">
    <location>
        <begin position="36"/>
        <end position="51"/>
    </location>
</feature>